<dbReference type="Proteomes" id="UP000603453">
    <property type="component" value="Unassembled WGS sequence"/>
</dbReference>
<comment type="caution">
    <text evidence="1">The sequence shown here is derived from an EMBL/GenBank/DDBJ whole genome shotgun (WGS) entry which is preliminary data.</text>
</comment>
<proteinExistence type="predicted"/>
<accession>A0A8H7V045</accession>
<reference evidence="1" key="1">
    <citation type="submission" date="2020-12" db="EMBL/GenBank/DDBJ databases">
        <title>Metabolic potential, ecology and presence of endohyphal bacteria is reflected in genomic diversity of Mucoromycotina.</title>
        <authorList>
            <person name="Muszewska A."/>
            <person name="Okrasinska A."/>
            <person name="Steczkiewicz K."/>
            <person name="Drgas O."/>
            <person name="Orlowska M."/>
            <person name="Perlinska-Lenart U."/>
            <person name="Aleksandrzak-Piekarczyk T."/>
            <person name="Szatraj K."/>
            <person name="Zielenkiewicz U."/>
            <person name="Pilsyk S."/>
            <person name="Malc E."/>
            <person name="Mieczkowski P."/>
            <person name="Kruszewska J.S."/>
            <person name="Biernat P."/>
            <person name="Pawlowska J."/>
        </authorList>
    </citation>
    <scope>NUCLEOTIDE SEQUENCE</scope>
    <source>
        <strain evidence="1">WA0000017839</strain>
    </source>
</reference>
<evidence type="ECO:0000313" key="2">
    <source>
        <dbReference type="Proteomes" id="UP000603453"/>
    </source>
</evidence>
<organism evidence="1 2">
    <name type="scientific">Mucor saturninus</name>
    <dbReference type="NCBI Taxonomy" id="64648"/>
    <lineage>
        <taxon>Eukaryota</taxon>
        <taxon>Fungi</taxon>
        <taxon>Fungi incertae sedis</taxon>
        <taxon>Mucoromycota</taxon>
        <taxon>Mucoromycotina</taxon>
        <taxon>Mucoromycetes</taxon>
        <taxon>Mucorales</taxon>
        <taxon>Mucorineae</taxon>
        <taxon>Mucoraceae</taxon>
        <taxon>Mucor</taxon>
    </lineage>
</organism>
<dbReference type="AlphaFoldDB" id="A0A8H7V045"/>
<evidence type="ECO:0000313" key="1">
    <source>
        <dbReference type="EMBL" id="KAG2205146.1"/>
    </source>
</evidence>
<gene>
    <name evidence="1" type="ORF">INT47_002240</name>
</gene>
<protein>
    <submittedName>
        <fullName evidence="1">Uncharacterized protein</fullName>
    </submittedName>
</protein>
<sequence>MTYVNLRSPKMKILILYCVLFTTGVLTRPTKREDETDRAAEAQPFGVFRSFALPDLFGFLPAHPFGGQAPDAD</sequence>
<name>A0A8H7V045_9FUNG</name>
<dbReference type="EMBL" id="JAEPRD010000039">
    <property type="protein sequence ID" value="KAG2205146.1"/>
    <property type="molecule type" value="Genomic_DNA"/>
</dbReference>
<keyword evidence="2" id="KW-1185">Reference proteome</keyword>